<gene>
    <name evidence="1" type="ORF">M529_01370</name>
</gene>
<evidence type="ECO:0000313" key="2">
    <source>
        <dbReference type="Proteomes" id="UP000015523"/>
    </source>
</evidence>
<comment type="caution">
    <text evidence="1">The sequence shown here is derived from an EMBL/GenBank/DDBJ whole genome shotgun (WGS) entry which is preliminary data.</text>
</comment>
<dbReference type="AlphaFoldDB" id="T0JAX5"/>
<dbReference type="RefSeq" id="WP_021316330.1">
    <property type="nucleotide sequence ID" value="NZ_AUWY01000022.1"/>
</dbReference>
<dbReference type="EMBL" id="AUWY01000022">
    <property type="protein sequence ID" value="EQB34002.1"/>
    <property type="molecule type" value="Genomic_DNA"/>
</dbReference>
<keyword evidence="2" id="KW-1185">Reference proteome</keyword>
<sequence length="156" mass="16199">MNDYFSRGEVSQVDRGAVRASPAVPAVAPVSAGAETRGQDSFGSRQRILPVDIDLAALDEDAAGAAEYAKVHARIADILADLRADNANTSVESAAGAIQSMLPAPIIIVPLPPASKETVEQAVRLAKRIAAQGDHARTAQAHLKRGTVDQILSAAV</sequence>
<accession>T0JAX5</accession>
<name>T0JAX5_9SPHN</name>
<dbReference type="OrthoDB" id="7478655at2"/>
<proteinExistence type="predicted"/>
<evidence type="ECO:0000313" key="1">
    <source>
        <dbReference type="EMBL" id="EQB34002.1"/>
    </source>
</evidence>
<protein>
    <submittedName>
        <fullName evidence="1">Uncharacterized protein</fullName>
    </submittedName>
</protein>
<dbReference type="Proteomes" id="UP000015523">
    <property type="component" value="Unassembled WGS sequence"/>
</dbReference>
<dbReference type="PATRIC" id="fig|1346791.3.peg.260"/>
<dbReference type="STRING" id="1346791.M529_01370"/>
<organism evidence="1 2">
    <name type="scientific">Sphingobium ummariense RL-3</name>
    <dbReference type="NCBI Taxonomy" id="1346791"/>
    <lineage>
        <taxon>Bacteria</taxon>
        <taxon>Pseudomonadati</taxon>
        <taxon>Pseudomonadota</taxon>
        <taxon>Alphaproteobacteria</taxon>
        <taxon>Sphingomonadales</taxon>
        <taxon>Sphingomonadaceae</taxon>
        <taxon>Sphingobium</taxon>
    </lineage>
</organism>
<reference evidence="1 2" key="1">
    <citation type="journal article" date="2013" name="Genome Announc.">
        <title>Draft Genome Sequence of Sphingobium ummariense Strain RL-3, a Hexachlorocyclohexane-Degrading Bacterium.</title>
        <authorList>
            <person name="Kohli P."/>
            <person name="Dua A."/>
            <person name="Sangwan N."/>
            <person name="Oldach P."/>
            <person name="Khurana J.P."/>
            <person name="Lal R."/>
        </authorList>
    </citation>
    <scope>NUCLEOTIDE SEQUENCE [LARGE SCALE GENOMIC DNA]</scope>
    <source>
        <strain evidence="1 2">RL-3</strain>
    </source>
</reference>